<evidence type="ECO:0000313" key="14">
    <source>
        <dbReference type="Proteomes" id="UP000198870"/>
    </source>
</evidence>
<reference evidence="13 14" key="1">
    <citation type="submission" date="2016-10" db="EMBL/GenBank/DDBJ databases">
        <authorList>
            <person name="de Groot N.N."/>
        </authorList>
    </citation>
    <scope>NUCLEOTIDE SEQUENCE [LARGE SCALE GENOMIC DNA]</scope>
    <source>
        <strain evidence="13 14">AA1</strain>
    </source>
</reference>
<dbReference type="PROSITE" id="PS00409">
    <property type="entry name" value="PROKAR_NTER_METHYL"/>
    <property type="match status" value="1"/>
</dbReference>
<dbReference type="Gene3D" id="3.30.700.10">
    <property type="entry name" value="Glycoprotein, Type 4 Pilin"/>
    <property type="match status" value="1"/>
</dbReference>
<evidence type="ECO:0000256" key="4">
    <source>
        <dbReference type="ARBA" id="ARBA00022481"/>
    </source>
</evidence>
<protein>
    <recommendedName>
        <fullName evidence="2">Type II secretion system protein H</fullName>
    </recommendedName>
    <alternativeName>
        <fullName evidence="10">General secretion pathway protein H</fullName>
    </alternativeName>
</protein>
<evidence type="ECO:0000256" key="10">
    <source>
        <dbReference type="ARBA" id="ARBA00030775"/>
    </source>
</evidence>
<keyword evidence="3" id="KW-1003">Cell membrane</keyword>
<keyword evidence="5" id="KW-0997">Cell inner membrane</keyword>
<evidence type="ECO:0000256" key="9">
    <source>
        <dbReference type="ARBA" id="ARBA00025772"/>
    </source>
</evidence>
<comment type="subcellular location">
    <subcellularLocation>
        <location evidence="1">Cell inner membrane</location>
        <topology evidence="1">Single-pass membrane protein</topology>
    </subcellularLocation>
</comment>
<evidence type="ECO:0000256" key="6">
    <source>
        <dbReference type="ARBA" id="ARBA00022692"/>
    </source>
</evidence>
<name>A0A1G5AKM9_9BACT</name>
<dbReference type="EMBL" id="FMUX01000001">
    <property type="protein sequence ID" value="SCX78447.1"/>
    <property type="molecule type" value="Genomic_DNA"/>
</dbReference>
<comment type="similarity">
    <text evidence="9">Belongs to the GSP H family.</text>
</comment>
<dbReference type="Pfam" id="PF07963">
    <property type="entry name" value="N_methyl"/>
    <property type="match status" value="1"/>
</dbReference>
<dbReference type="InterPro" id="IPR022346">
    <property type="entry name" value="T2SS_GspH"/>
</dbReference>
<accession>A0A1G5AKM9</accession>
<dbReference type="GO" id="GO:0015627">
    <property type="term" value="C:type II protein secretion system complex"/>
    <property type="evidence" value="ECO:0007669"/>
    <property type="project" value="InterPro"/>
</dbReference>
<dbReference type="InterPro" id="IPR045584">
    <property type="entry name" value="Pilin-like"/>
</dbReference>
<dbReference type="STRING" id="419481.SAMN05216233_101262"/>
<keyword evidence="7 11" id="KW-1133">Transmembrane helix</keyword>
<dbReference type="RefSeq" id="WP_092207481.1">
    <property type="nucleotide sequence ID" value="NZ_FMUX01000001.1"/>
</dbReference>
<dbReference type="Proteomes" id="UP000198870">
    <property type="component" value="Unassembled WGS sequence"/>
</dbReference>
<dbReference type="AlphaFoldDB" id="A0A1G5AKM9"/>
<feature type="domain" description="General secretion pathway GspH" evidence="12">
    <location>
        <begin position="42"/>
        <end position="158"/>
    </location>
</feature>
<evidence type="ECO:0000256" key="8">
    <source>
        <dbReference type="ARBA" id="ARBA00023136"/>
    </source>
</evidence>
<dbReference type="InterPro" id="IPR012902">
    <property type="entry name" value="N_methyl_site"/>
</dbReference>
<evidence type="ECO:0000256" key="11">
    <source>
        <dbReference type="SAM" id="Phobius"/>
    </source>
</evidence>
<evidence type="ECO:0000256" key="5">
    <source>
        <dbReference type="ARBA" id="ARBA00022519"/>
    </source>
</evidence>
<dbReference type="SUPFAM" id="SSF54523">
    <property type="entry name" value="Pili subunits"/>
    <property type="match status" value="1"/>
</dbReference>
<dbReference type="NCBIfam" id="TIGR02532">
    <property type="entry name" value="IV_pilin_GFxxxE"/>
    <property type="match status" value="1"/>
</dbReference>
<dbReference type="GO" id="GO:0005886">
    <property type="term" value="C:plasma membrane"/>
    <property type="evidence" value="ECO:0007669"/>
    <property type="project" value="UniProtKB-SubCell"/>
</dbReference>
<dbReference type="GO" id="GO:0015628">
    <property type="term" value="P:protein secretion by the type II secretion system"/>
    <property type="evidence" value="ECO:0007669"/>
    <property type="project" value="InterPro"/>
</dbReference>
<evidence type="ECO:0000256" key="3">
    <source>
        <dbReference type="ARBA" id="ARBA00022475"/>
    </source>
</evidence>
<proteinExistence type="inferred from homology"/>
<evidence type="ECO:0000313" key="13">
    <source>
        <dbReference type="EMBL" id="SCX78447.1"/>
    </source>
</evidence>
<evidence type="ECO:0000256" key="1">
    <source>
        <dbReference type="ARBA" id="ARBA00004377"/>
    </source>
</evidence>
<feature type="transmembrane region" description="Helical" evidence="11">
    <location>
        <begin position="7"/>
        <end position="27"/>
    </location>
</feature>
<keyword evidence="4" id="KW-0488">Methylation</keyword>
<evidence type="ECO:0000256" key="7">
    <source>
        <dbReference type="ARBA" id="ARBA00022989"/>
    </source>
</evidence>
<evidence type="ECO:0000259" key="12">
    <source>
        <dbReference type="Pfam" id="PF12019"/>
    </source>
</evidence>
<gene>
    <name evidence="13" type="ORF">SAMN05216233_101262</name>
</gene>
<keyword evidence="8 11" id="KW-0472">Membrane</keyword>
<organism evidence="13 14">
    <name type="scientific">Desulfoluna spongiiphila</name>
    <dbReference type="NCBI Taxonomy" id="419481"/>
    <lineage>
        <taxon>Bacteria</taxon>
        <taxon>Pseudomonadati</taxon>
        <taxon>Thermodesulfobacteriota</taxon>
        <taxon>Desulfobacteria</taxon>
        <taxon>Desulfobacterales</taxon>
        <taxon>Desulfolunaceae</taxon>
        <taxon>Desulfoluna</taxon>
    </lineage>
</organism>
<keyword evidence="6 11" id="KW-0812">Transmembrane</keyword>
<dbReference type="Pfam" id="PF12019">
    <property type="entry name" value="GspH"/>
    <property type="match status" value="1"/>
</dbReference>
<keyword evidence="14" id="KW-1185">Reference proteome</keyword>
<evidence type="ECO:0000256" key="2">
    <source>
        <dbReference type="ARBA" id="ARBA00021549"/>
    </source>
</evidence>
<sequence>MKNQRGFTLLEIMIAVAMMAIVVAIASPDWQAFISNRRTTGASRELYNVLQHARMKAIKEGQSITVIYFDDKGDAVSGASDDAPQPFAAARISWDQNGDGTPATTEIFSTSNHVLCDTNQDSMAYTSRGILFGGNSGTLRVWNERTLRQYSIVINNLGAMRQAIGIHNASSSKASFWSGSQGGAGGGQP</sequence>